<evidence type="ECO:0000256" key="9">
    <source>
        <dbReference type="ARBA" id="ARBA00022824"/>
    </source>
</evidence>
<dbReference type="PANTHER" id="PTHR12468">
    <property type="entry name" value="GPI MANNOSYLTRANSFERASE 2"/>
    <property type="match status" value="1"/>
</dbReference>
<name>A0ABP0D3E9_9PEZI</name>
<dbReference type="EC" id="2.4.1.-" evidence="12"/>
<keyword evidence="14" id="KW-1185">Reference proteome</keyword>
<evidence type="ECO:0000256" key="5">
    <source>
        <dbReference type="ARBA" id="ARBA00022502"/>
    </source>
</evidence>
<keyword evidence="5 12" id="KW-0337">GPI-anchor biosynthesis</keyword>
<reference evidence="13 14" key="1">
    <citation type="submission" date="2024-01" db="EMBL/GenBank/DDBJ databases">
        <authorList>
            <person name="Allen C."/>
            <person name="Tagirdzhanova G."/>
        </authorList>
    </citation>
    <scope>NUCLEOTIDE SEQUENCE [LARGE SCALE GENOMIC DNA]</scope>
    <source>
        <strain evidence="13 14">CBS 119000</strain>
    </source>
</reference>
<feature type="transmembrane region" description="Helical" evidence="12">
    <location>
        <begin position="452"/>
        <end position="471"/>
    </location>
</feature>
<dbReference type="EMBL" id="CAWUON010000001">
    <property type="protein sequence ID" value="CAK7262597.1"/>
    <property type="molecule type" value="Genomic_DNA"/>
</dbReference>
<evidence type="ECO:0000256" key="8">
    <source>
        <dbReference type="ARBA" id="ARBA00022692"/>
    </source>
</evidence>
<evidence type="ECO:0000256" key="4">
    <source>
        <dbReference type="ARBA" id="ARBA00013795"/>
    </source>
</evidence>
<protein>
    <recommendedName>
        <fullName evidence="4 12">GPI mannosyltransferase 2</fullName>
        <ecNumber evidence="12">2.4.1.-</ecNumber>
    </recommendedName>
</protein>
<evidence type="ECO:0000256" key="2">
    <source>
        <dbReference type="ARBA" id="ARBA00004687"/>
    </source>
</evidence>
<comment type="caution">
    <text evidence="12">Lacks conserved residue(s) required for the propagation of feature annotation.</text>
</comment>
<evidence type="ECO:0000313" key="13">
    <source>
        <dbReference type="EMBL" id="CAK7262597.1"/>
    </source>
</evidence>
<proteinExistence type="inferred from homology"/>
<sequence length="474" mass="50668">MASALSIVHTNGLLLLDHRQHPYRSLAVVFGIWKAFLLGIAFLATLAGPAYDTSGDLLGTIVSNASVSNSPGHSVPCGGIVSRLVSWDAIYYTQAARRGRLYEQEWAFGTALPAVVSFLHNQLATLGVELSIPVIAVAYAHVAHLLAVLLLYHLGCQLWLGTAGRTLAYVAASLHILSPAGLFLSAPYAEGSCALFSFAGYIAFAGGRRADSGALSVRGDLLRLLAGASFGVATLFRSNGLLSGAIFAHEAVVDSLAFVRRPSLLLLRRLVSIGLGGLLVAAGTVVPQTLAYMQFCQAPSGIPGEVYRPWCTARVPSIYNFVQEYYWGSGRLLAYWTLSNLPLFVLATPMLLVMGKSSMDVWTAVATSGRGSAKKSVGPTPAEDEENDIVLDPRLATLVQCMAAIQMLLAVMAFTSYHVQIVYRLSSAYPVWYWWIAQGLMGGPRSKLSGGLVVFMVMYASIQGVLFASFLPPA</sequence>
<keyword evidence="8 12" id="KW-0812">Transmembrane</keyword>
<organism evidence="13 14">
    <name type="scientific">Sporothrix epigloea</name>
    <dbReference type="NCBI Taxonomy" id="1892477"/>
    <lineage>
        <taxon>Eukaryota</taxon>
        <taxon>Fungi</taxon>
        <taxon>Dikarya</taxon>
        <taxon>Ascomycota</taxon>
        <taxon>Pezizomycotina</taxon>
        <taxon>Sordariomycetes</taxon>
        <taxon>Sordariomycetidae</taxon>
        <taxon>Ophiostomatales</taxon>
        <taxon>Ophiostomataceae</taxon>
        <taxon>Sporothrix</taxon>
    </lineage>
</organism>
<comment type="caution">
    <text evidence="13">The sequence shown here is derived from an EMBL/GenBank/DDBJ whole genome shotgun (WGS) entry which is preliminary data.</text>
</comment>
<accession>A0ABP0D3E9</accession>
<keyword evidence="9 12" id="KW-0256">Endoplasmic reticulum</keyword>
<keyword evidence="11 12" id="KW-0472">Membrane</keyword>
<comment type="subcellular location">
    <subcellularLocation>
        <location evidence="1 12">Endoplasmic reticulum membrane</location>
        <topology evidence="1 12">Multi-pass membrane protein</topology>
    </subcellularLocation>
</comment>
<keyword evidence="6 12" id="KW-0328">Glycosyltransferase</keyword>
<evidence type="ECO:0000256" key="12">
    <source>
        <dbReference type="RuleBase" id="RU363112"/>
    </source>
</evidence>
<keyword evidence="10 12" id="KW-1133">Transmembrane helix</keyword>
<feature type="transmembrane region" description="Helical" evidence="12">
    <location>
        <begin position="266"/>
        <end position="286"/>
    </location>
</feature>
<comment type="function">
    <text evidence="12">Mannosyltransferase involved in glycosylphosphatidylinositol-anchor biosynthesis.</text>
</comment>
<gene>
    <name evidence="13" type="primary">GPI18</name>
    <name evidence="13" type="ORF">SEPCBS119000_000040</name>
</gene>
<evidence type="ECO:0000256" key="1">
    <source>
        <dbReference type="ARBA" id="ARBA00004477"/>
    </source>
</evidence>
<feature type="transmembrane region" description="Helical" evidence="12">
    <location>
        <begin position="333"/>
        <end position="353"/>
    </location>
</feature>
<evidence type="ECO:0000256" key="3">
    <source>
        <dbReference type="ARBA" id="ARBA00008698"/>
    </source>
</evidence>
<evidence type="ECO:0000313" key="14">
    <source>
        <dbReference type="Proteomes" id="UP001642502"/>
    </source>
</evidence>
<dbReference type="Pfam" id="PF04188">
    <property type="entry name" value="Mannosyl_trans2"/>
    <property type="match status" value="1"/>
</dbReference>
<evidence type="ECO:0000256" key="6">
    <source>
        <dbReference type="ARBA" id="ARBA00022676"/>
    </source>
</evidence>
<evidence type="ECO:0000256" key="10">
    <source>
        <dbReference type="ARBA" id="ARBA00022989"/>
    </source>
</evidence>
<feature type="transmembrane region" description="Helical" evidence="12">
    <location>
        <begin position="26"/>
        <end position="47"/>
    </location>
</feature>
<evidence type="ECO:0000256" key="7">
    <source>
        <dbReference type="ARBA" id="ARBA00022679"/>
    </source>
</evidence>
<dbReference type="Proteomes" id="UP001642502">
    <property type="component" value="Unassembled WGS sequence"/>
</dbReference>
<evidence type="ECO:0000256" key="11">
    <source>
        <dbReference type="ARBA" id="ARBA00023136"/>
    </source>
</evidence>
<feature type="transmembrane region" description="Helical" evidence="12">
    <location>
        <begin position="166"/>
        <end position="183"/>
    </location>
</feature>
<feature type="transmembrane region" description="Helical" evidence="12">
    <location>
        <begin position="395"/>
        <end position="415"/>
    </location>
</feature>
<feature type="transmembrane region" description="Helical" evidence="12">
    <location>
        <begin position="130"/>
        <end position="154"/>
    </location>
</feature>
<keyword evidence="7 12" id="KW-0808">Transferase</keyword>
<dbReference type="PANTHER" id="PTHR12468:SF2">
    <property type="entry name" value="GPI MANNOSYLTRANSFERASE 2"/>
    <property type="match status" value="1"/>
</dbReference>
<comment type="pathway">
    <text evidence="2 12">Glycolipid biosynthesis; glycosylphosphatidylinositol-anchor biosynthesis.</text>
</comment>
<comment type="similarity">
    <text evidence="3 12">Belongs to the PIGV family.</text>
</comment>
<dbReference type="InterPro" id="IPR007315">
    <property type="entry name" value="PIG-V/Gpi18"/>
</dbReference>